<dbReference type="AlphaFoldDB" id="A0A1F6GS16"/>
<dbReference type="PANTHER" id="PTHR13693:SF100">
    <property type="entry name" value="8-AMINO-7-OXONONANOATE SYNTHASE"/>
    <property type="match status" value="1"/>
</dbReference>
<dbReference type="Proteomes" id="UP000177583">
    <property type="component" value="Unassembled WGS sequence"/>
</dbReference>
<comment type="cofactor">
    <cofactor evidence="1 12">
        <name>pyridoxal 5'-phosphate</name>
        <dbReference type="ChEBI" id="CHEBI:597326"/>
    </cofactor>
</comment>
<evidence type="ECO:0000256" key="11">
    <source>
        <dbReference type="ARBA" id="ARBA00047715"/>
    </source>
</evidence>
<dbReference type="EMBL" id="MFNF01000041">
    <property type="protein sequence ID" value="OGH00869.1"/>
    <property type="molecule type" value="Genomic_DNA"/>
</dbReference>
<comment type="pathway">
    <text evidence="2">Cofactor biosynthesis; biotin biosynthesis.</text>
</comment>
<dbReference type="InterPro" id="IPR015421">
    <property type="entry name" value="PyrdxlP-dep_Trfase_major"/>
</dbReference>
<reference evidence="14 15" key="1">
    <citation type="journal article" date="2016" name="Nat. Commun.">
        <title>Thousands of microbial genomes shed light on interconnected biogeochemical processes in an aquifer system.</title>
        <authorList>
            <person name="Anantharaman K."/>
            <person name="Brown C.T."/>
            <person name="Hug L.A."/>
            <person name="Sharon I."/>
            <person name="Castelle C.J."/>
            <person name="Probst A.J."/>
            <person name="Thomas B.C."/>
            <person name="Singh A."/>
            <person name="Wilkins M.J."/>
            <person name="Karaoz U."/>
            <person name="Brodie E.L."/>
            <person name="Williams K.H."/>
            <person name="Hubbard S.S."/>
            <person name="Banfield J.F."/>
        </authorList>
    </citation>
    <scope>NUCLEOTIDE SEQUENCE [LARGE SCALE GENOMIC DNA]</scope>
</reference>
<dbReference type="GO" id="GO:0008710">
    <property type="term" value="F:8-amino-7-oxononanoate synthase activity"/>
    <property type="evidence" value="ECO:0007669"/>
    <property type="project" value="UniProtKB-EC"/>
</dbReference>
<evidence type="ECO:0000256" key="12">
    <source>
        <dbReference type="RuleBase" id="RU003693"/>
    </source>
</evidence>
<comment type="subunit">
    <text evidence="4">Homodimer.</text>
</comment>
<name>A0A1F6GS16_9PROT</name>
<organism evidence="14 15">
    <name type="scientific">Candidatus Lambdaproteobacteria bacterium RIFOXYD2_FULL_56_26</name>
    <dbReference type="NCBI Taxonomy" id="1817773"/>
    <lineage>
        <taxon>Bacteria</taxon>
        <taxon>Pseudomonadati</taxon>
        <taxon>Pseudomonadota</taxon>
        <taxon>Candidatus Lambdaproteobacteria</taxon>
    </lineage>
</organism>
<dbReference type="Pfam" id="PF00155">
    <property type="entry name" value="Aminotran_1_2"/>
    <property type="match status" value="1"/>
</dbReference>
<evidence type="ECO:0000256" key="8">
    <source>
        <dbReference type="ARBA" id="ARBA00022898"/>
    </source>
</evidence>
<dbReference type="PROSITE" id="PS00599">
    <property type="entry name" value="AA_TRANSFER_CLASS_2"/>
    <property type="match status" value="1"/>
</dbReference>
<evidence type="ECO:0000256" key="5">
    <source>
        <dbReference type="ARBA" id="ARBA00013187"/>
    </source>
</evidence>
<evidence type="ECO:0000256" key="7">
    <source>
        <dbReference type="ARBA" id="ARBA00022756"/>
    </source>
</evidence>
<comment type="similarity">
    <text evidence="3">Belongs to the class-II pyridoxal-phosphate-dependent aminotransferase family. BioF subfamily.</text>
</comment>
<accession>A0A1F6GS16</accession>
<dbReference type="InterPro" id="IPR015424">
    <property type="entry name" value="PyrdxlP-dep_Trfase"/>
</dbReference>
<evidence type="ECO:0000256" key="4">
    <source>
        <dbReference type="ARBA" id="ARBA00011738"/>
    </source>
</evidence>
<sequence length="381" mass="40839">MKQDWLQEALQARAAKGQKRTLRTMDCCQHPFVEVEGRKLVNFSSNDYLGLAAHPLLVERGHAFAQAYGAGSRASRLVCGSHPGYLKVEAKLARLKGTEAALVLNSGWQANLGLLAALAGPKDLVLMDKLVHNSLIQGVLASGAPFKRFRHNDLDHLAQLLQEAQGKRVFVLAETIYSMDGDQPDLERLVGLTKAAGAFLILDEAHGTGVFGPEGMGLSVGLGADLVMGTFGKALGSFGAYLAGSELLVQYLINFHPGLIYSTALPPFALGAIDASLELVPKMGAEREHLGHLSQVLRQGLRQRGYDTLASQSQIVPLLVGEEAQCLALSAYLEDQGFLALAIRPPTVEPGKARLRLALSATHTLEQINGLLSALDRWGAL</sequence>
<dbReference type="PANTHER" id="PTHR13693">
    <property type="entry name" value="CLASS II AMINOTRANSFERASE/8-AMINO-7-OXONONANOATE SYNTHASE"/>
    <property type="match status" value="1"/>
</dbReference>
<evidence type="ECO:0000313" key="14">
    <source>
        <dbReference type="EMBL" id="OGH00869.1"/>
    </source>
</evidence>
<dbReference type="InterPro" id="IPR001917">
    <property type="entry name" value="Aminotrans_II_pyridoxalP_BS"/>
</dbReference>
<evidence type="ECO:0000313" key="15">
    <source>
        <dbReference type="Proteomes" id="UP000177583"/>
    </source>
</evidence>
<dbReference type="GO" id="GO:0009102">
    <property type="term" value="P:biotin biosynthetic process"/>
    <property type="evidence" value="ECO:0007669"/>
    <property type="project" value="UniProtKB-KW"/>
</dbReference>
<dbReference type="Gene3D" id="3.90.1150.10">
    <property type="entry name" value="Aspartate Aminotransferase, domain 1"/>
    <property type="match status" value="1"/>
</dbReference>
<evidence type="ECO:0000256" key="9">
    <source>
        <dbReference type="ARBA" id="ARBA00032610"/>
    </source>
</evidence>
<dbReference type="InterPro" id="IPR015422">
    <property type="entry name" value="PyrdxlP-dep_Trfase_small"/>
</dbReference>
<dbReference type="GO" id="GO:0030170">
    <property type="term" value="F:pyridoxal phosphate binding"/>
    <property type="evidence" value="ECO:0007669"/>
    <property type="project" value="InterPro"/>
</dbReference>
<feature type="domain" description="Aminotransferase class I/classII large" evidence="13">
    <location>
        <begin position="39"/>
        <end position="375"/>
    </location>
</feature>
<dbReference type="InterPro" id="IPR004839">
    <property type="entry name" value="Aminotransferase_I/II_large"/>
</dbReference>
<evidence type="ECO:0000256" key="2">
    <source>
        <dbReference type="ARBA" id="ARBA00004746"/>
    </source>
</evidence>
<dbReference type="SUPFAM" id="SSF53383">
    <property type="entry name" value="PLP-dependent transferases"/>
    <property type="match status" value="1"/>
</dbReference>
<proteinExistence type="inferred from homology"/>
<dbReference type="Gene3D" id="3.40.640.10">
    <property type="entry name" value="Type I PLP-dependent aspartate aminotransferase-like (Major domain)"/>
    <property type="match status" value="1"/>
</dbReference>
<evidence type="ECO:0000256" key="1">
    <source>
        <dbReference type="ARBA" id="ARBA00001933"/>
    </source>
</evidence>
<evidence type="ECO:0000256" key="3">
    <source>
        <dbReference type="ARBA" id="ARBA00010008"/>
    </source>
</evidence>
<evidence type="ECO:0000256" key="10">
    <source>
        <dbReference type="ARBA" id="ARBA00033381"/>
    </source>
</evidence>
<keyword evidence="7" id="KW-0093">Biotin biosynthesis</keyword>
<gene>
    <name evidence="14" type="ORF">A2557_01920</name>
</gene>
<evidence type="ECO:0000256" key="6">
    <source>
        <dbReference type="ARBA" id="ARBA00022679"/>
    </source>
</evidence>
<dbReference type="InterPro" id="IPR050087">
    <property type="entry name" value="AON_synthase_class-II"/>
</dbReference>
<dbReference type="EC" id="2.3.1.47" evidence="5"/>
<protein>
    <recommendedName>
        <fullName evidence="5">8-amino-7-oxononanoate synthase</fullName>
        <ecNumber evidence="5">2.3.1.47</ecNumber>
    </recommendedName>
    <alternativeName>
        <fullName evidence="9">7-keto-8-amino-pelargonic acid synthase</fullName>
    </alternativeName>
    <alternativeName>
        <fullName evidence="10">8-amino-7-ketopelargonate synthase</fullName>
    </alternativeName>
</protein>
<evidence type="ECO:0000259" key="13">
    <source>
        <dbReference type="Pfam" id="PF00155"/>
    </source>
</evidence>
<comment type="catalytic activity">
    <reaction evidence="11">
        <text>6-carboxyhexanoyl-[ACP] + L-alanine + H(+) = (8S)-8-amino-7-oxononanoate + holo-[ACP] + CO2</text>
        <dbReference type="Rhea" id="RHEA:42288"/>
        <dbReference type="Rhea" id="RHEA-COMP:9685"/>
        <dbReference type="Rhea" id="RHEA-COMP:9955"/>
        <dbReference type="ChEBI" id="CHEBI:15378"/>
        <dbReference type="ChEBI" id="CHEBI:16526"/>
        <dbReference type="ChEBI" id="CHEBI:57972"/>
        <dbReference type="ChEBI" id="CHEBI:64479"/>
        <dbReference type="ChEBI" id="CHEBI:78846"/>
        <dbReference type="ChEBI" id="CHEBI:149468"/>
        <dbReference type="EC" id="2.3.1.47"/>
    </reaction>
</comment>
<keyword evidence="8 12" id="KW-0663">Pyridoxal phosphate</keyword>
<comment type="caution">
    <text evidence="14">The sequence shown here is derived from an EMBL/GenBank/DDBJ whole genome shotgun (WGS) entry which is preliminary data.</text>
</comment>
<keyword evidence="6" id="KW-0808">Transferase</keyword>